<name>F8A9V4_THEID</name>
<dbReference type="eggNOG" id="COG2982">
    <property type="taxonomic scope" value="Bacteria"/>
</dbReference>
<feature type="transmembrane region" description="Helical" evidence="1">
    <location>
        <begin position="7"/>
        <end position="34"/>
    </location>
</feature>
<dbReference type="InterPro" id="IPR052894">
    <property type="entry name" value="AsmA-related"/>
</dbReference>
<dbReference type="RefSeq" id="WP_013906898.1">
    <property type="nucleotide sequence ID" value="NC_015681.1"/>
</dbReference>
<evidence type="ECO:0000313" key="4">
    <source>
        <dbReference type="EMBL" id="AEH44152.1"/>
    </source>
</evidence>
<dbReference type="HOGENOM" id="CLU_272840_0_0_0"/>
<gene>
    <name evidence="4" type="ordered locus">Thein_0268</name>
</gene>
<keyword evidence="5" id="KW-1185">Reference proteome</keyword>
<keyword evidence="1" id="KW-0472">Membrane</keyword>
<dbReference type="PaxDb" id="667014-Thein_0268"/>
<dbReference type="Pfam" id="PF13116">
    <property type="entry name" value="YhdP"/>
    <property type="match status" value="1"/>
</dbReference>
<dbReference type="InterPro" id="IPR025263">
    <property type="entry name" value="YhdP_central"/>
</dbReference>
<dbReference type="EMBL" id="CP002683">
    <property type="protein sequence ID" value="AEH44152.1"/>
    <property type="molecule type" value="Genomic_DNA"/>
</dbReference>
<reference evidence="4 5" key="2">
    <citation type="journal article" date="2012" name="Stand. Genomic Sci.">
        <title>Complete genome sequence of the thermophilic sulfate-reducing ocean bacterium Thermodesulfatator indicus type strain (CIR29812(T)).</title>
        <authorList>
            <person name="Anderson I."/>
            <person name="Saunders E."/>
            <person name="Lapidus A."/>
            <person name="Nolan M."/>
            <person name="Lucas S."/>
            <person name="Tice H."/>
            <person name="Del Rio T.G."/>
            <person name="Cheng J.F."/>
            <person name="Han C."/>
            <person name="Tapia R."/>
            <person name="Goodwin L.A."/>
            <person name="Pitluck S."/>
            <person name="Liolios K."/>
            <person name="Mavromatis K."/>
            <person name="Pagani I."/>
            <person name="Ivanova N."/>
            <person name="Mikhailova N."/>
            <person name="Pati A."/>
            <person name="Chen A."/>
            <person name="Palaniappan K."/>
            <person name="Land M."/>
            <person name="Hauser L."/>
            <person name="Jeffries C.D."/>
            <person name="Chang Y.J."/>
            <person name="Brambilla E.M."/>
            <person name="Rohde M."/>
            <person name="Spring S."/>
            <person name="Goker M."/>
            <person name="Detter J.C."/>
            <person name="Woyke T."/>
            <person name="Bristow J."/>
            <person name="Eisen J.A."/>
            <person name="Markowitz V."/>
            <person name="Hugenholtz P."/>
            <person name="Kyrpides N.C."/>
            <person name="Klenk H.P."/>
        </authorList>
    </citation>
    <scope>NUCLEOTIDE SEQUENCE [LARGE SCALE GENOMIC DNA]</scope>
    <source>
        <strain evidence="5">DSM 15286 / JCM 11887 / CIR29812</strain>
    </source>
</reference>
<dbReference type="InterPro" id="IPR007844">
    <property type="entry name" value="AsmA"/>
</dbReference>
<dbReference type="Proteomes" id="UP000006793">
    <property type="component" value="Chromosome"/>
</dbReference>
<protein>
    <submittedName>
        <fullName evidence="4">AsmA family protein</fullName>
    </submittedName>
</protein>
<keyword evidence="1" id="KW-0812">Transmembrane</keyword>
<accession>F8A9V4</accession>
<dbReference type="OrthoDB" id="9768949at2"/>
<dbReference type="KEGG" id="tid:Thein_0268"/>
<dbReference type="GO" id="GO:0005886">
    <property type="term" value="C:plasma membrane"/>
    <property type="evidence" value="ECO:0007669"/>
    <property type="project" value="TreeGrafter"/>
</dbReference>
<sequence>MKKRLKTLALILSITTFVLLILLAFIVVFLPYLVNLEVIRSQIANKLSKQLHAKVYLKEVRIRLIPRPTIKTKELEIEHQKYSFYLKEGDLILKLVPLFHKRIEVEKCLLSQPVFVKKKGKGPPPVISPQKIFKITGELLPKIPTLTVQIKQGAIIFSSANQKEILFDKIDATLSLQPDFLEFEGKALNPALKNLTFSLRLWPKEELAEGLLRVKHLDLSLFPLLNSYSSITRLKTDINLDLSYRYENQKWLLGFTASAPCFLKEEPNNLIFDCAALVGQATYGSSGLKIEIKDLAMKNPALFASGYFLHENKKAAFDFHIREGDWGAIRKRLLLLLPENRGLKTLCEIVIDGKAKDIHLKSEAPNLKTLFHLDNFSYEGTAENGVIRVPTLNLRLENVSGWASLKKAILKVKKGEGDYQQTHLSNVSLELNLRKLKDKTSPLIFEADFKTNFNDLRKILGALPLPAKINEELNNLNGTGKLFGQVKIGGLLKKPIVSFSFTPANLSLKYAHFPLPAVLNDGLVTYKAHTLSVKGIEISFPKSKIFTSFSLNISKKPYFFTLSEARGTIFIPELKKILHSYPKGEEILNRYPFDGEWIDLIYASYKGLLEEKSLVQNFSLKAQTTNFKISMTYLPGPLFFKRATVIYDKYSLAFENSEANLLDAHFLGAGEIDFKPLSLYLRGEGQSGKDFISWIYKKGKIPDKFFPVTPIKASSLKFKMALPKITFNGQLINHKNVKASFNFEKDKNYWKIKSIIYPSASSPINIQIEKNYMWNIAFNGHLTQDQIKQFFLKNPFVLKKISGDFTAKINAKELTRSQFTGTLKVSGFKWPTKPNIWIEELDVKARKKNVKIKHLEADIGDTTIEAKGNLYFDPNFINFEGKVYSPFIVLDDILSLRKRNSNKNSKIKLVGTVDFEVDSLVYKNFELSLVTGTLFYYPEKIRVVVNQANLCGIKFWGDYEKSLKARKLKVFFKRQNGELAKTLFCLFHQKKFEGPYNLKGNLLTSGHKALFEKSSGEINFISKKGRIHQFGLLSKLLAFLSPIDIFQGNLPNLGEEGLTYNLLKLDGRFQKKYLEIENLELNAPGFRFFATGKIDILNKKINLTALVSPFKTVDTVVSNVPLVGWVLTGKSKMIVGVPIRISGKLEDPSIIPLDPTTLGSHFLGIVGRTFKLPFKILFPGKK</sequence>
<dbReference type="PANTHER" id="PTHR30441">
    <property type="entry name" value="DUF748 DOMAIN-CONTAINING PROTEIN"/>
    <property type="match status" value="1"/>
</dbReference>
<dbReference type="PANTHER" id="PTHR30441:SF8">
    <property type="entry name" value="DUF748 DOMAIN-CONTAINING PROTEIN"/>
    <property type="match status" value="1"/>
</dbReference>
<evidence type="ECO:0000256" key="1">
    <source>
        <dbReference type="SAM" id="Phobius"/>
    </source>
</evidence>
<dbReference type="AlphaFoldDB" id="F8A9V4"/>
<dbReference type="GO" id="GO:0090313">
    <property type="term" value="P:regulation of protein targeting to membrane"/>
    <property type="evidence" value="ECO:0007669"/>
    <property type="project" value="TreeGrafter"/>
</dbReference>
<dbReference type="InParanoid" id="F8A9V4"/>
<feature type="domain" description="AsmA" evidence="2">
    <location>
        <begin position="1"/>
        <end position="114"/>
    </location>
</feature>
<evidence type="ECO:0000313" key="5">
    <source>
        <dbReference type="Proteomes" id="UP000006793"/>
    </source>
</evidence>
<feature type="domain" description="YhdP central" evidence="3">
    <location>
        <begin position="967"/>
        <end position="1150"/>
    </location>
</feature>
<dbReference type="STRING" id="667014.Thein_0268"/>
<dbReference type="Pfam" id="PF05170">
    <property type="entry name" value="AsmA"/>
    <property type="match status" value="1"/>
</dbReference>
<evidence type="ECO:0000259" key="3">
    <source>
        <dbReference type="Pfam" id="PF13116"/>
    </source>
</evidence>
<reference evidence="5" key="1">
    <citation type="submission" date="2011-04" db="EMBL/GenBank/DDBJ databases">
        <title>The complete genome of Thermodesulfatator indicus DSM 15286.</title>
        <authorList>
            <person name="Lucas S."/>
            <person name="Copeland A."/>
            <person name="Lapidus A."/>
            <person name="Bruce D."/>
            <person name="Goodwin L."/>
            <person name="Pitluck S."/>
            <person name="Peters L."/>
            <person name="Kyrpides N."/>
            <person name="Mavromatis K."/>
            <person name="Pagani I."/>
            <person name="Ivanova N."/>
            <person name="Saunders L."/>
            <person name="Detter J.C."/>
            <person name="Tapia R."/>
            <person name="Han C."/>
            <person name="Land M."/>
            <person name="Hauser L."/>
            <person name="Markowitz V."/>
            <person name="Cheng J.-F."/>
            <person name="Hugenholtz P."/>
            <person name="Woyke T."/>
            <person name="Wu D."/>
            <person name="Spring S."/>
            <person name="Schroeder M."/>
            <person name="Brambilla E."/>
            <person name="Klenk H.-P."/>
            <person name="Eisen J.A."/>
        </authorList>
    </citation>
    <scope>NUCLEOTIDE SEQUENCE [LARGE SCALE GENOMIC DNA]</scope>
    <source>
        <strain evidence="5">DSM 15286 / JCM 11887 / CIR29812</strain>
    </source>
</reference>
<evidence type="ECO:0000259" key="2">
    <source>
        <dbReference type="Pfam" id="PF05170"/>
    </source>
</evidence>
<organism evidence="4 5">
    <name type="scientific">Thermodesulfatator indicus (strain DSM 15286 / JCM 11887 / CIR29812)</name>
    <dbReference type="NCBI Taxonomy" id="667014"/>
    <lineage>
        <taxon>Bacteria</taxon>
        <taxon>Pseudomonadati</taxon>
        <taxon>Thermodesulfobacteriota</taxon>
        <taxon>Thermodesulfobacteria</taxon>
        <taxon>Thermodesulfobacteriales</taxon>
        <taxon>Thermodesulfatatoraceae</taxon>
        <taxon>Thermodesulfatator</taxon>
    </lineage>
</organism>
<proteinExistence type="predicted"/>
<keyword evidence="1" id="KW-1133">Transmembrane helix</keyword>